<evidence type="ECO:0000256" key="2">
    <source>
        <dbReference type="ARBA" id="ARBA00004191"/>
    </source>
</evidence>
<dbReference type="Proteomes" id="UP000289738">
    <property type="component" value="Chromosome A02"/>
</dbReference>
<dbReference type="PANTHER" id="PTHR48005">
    <property type="entry name" value="LEUCINE RICH REPEAT KINASE 2"/>
    <property type="match status" value="1"/>
</dbReference>
<dbReference type="InterPro" id="IPR003591">
    <property type="entry name" value="Leu-rich_rpt_typical-subtyp"/>
</dbReference>
<evidence type="ECO:0000256" key="17">
    <source>
        <dbReference type="ARBA" id="ARBA00022840"/>
    </source>
</evidence>
<keyword evidence="10" id="KW-0808">Transferase</keyword>
<dbReference type="OrthoDB" id="676979at2759"/>
<evidence type="ECO:0000256" key="24">
    <source>
        <dbReference type="ARBA" id="ARBA00047899"/>
    </source>
</evidence>
<evidence type="ECO:0000256" key="23">
    <source>
        <dbReference type="ARBA" id="ARBA00038043"/>
    </source>
</evidence>
<keyword evidence="21" id="KW-0675">Receptor</keyword>
<dbReference type="Gene3D" id="3.30.200.20">
    <property type="entry name" value="Phosphorylase Kinase, domain 1"/>
    <property type="match status" value="1"/>
</dbReference>
<dbReference type="AlphaFoldDB" id="A0A445E6N3"/>
<dbReference type="Pfam" id="PF00069">
    <property type="entry name" value="Pkinase"/>
    <property type="match status" value="1"/>
</dbReference>
<keyword evidence="22" id="KW-0325">Glycoprotein</keyword>
<reference evidence="29 30" key="1">
    <citation type="submission" date="2019-01" db="EMBL/GenBank/DDBJ databases">
        <title>Sequencing of cultivated peanut Arachis hypogaea provides insights into genome evolution and oil improvement.</title>
        <authorList>
            <person name="Chen X."/>
        </authorList>
    </citation>
    <scope>NUCLEOTIDE SEQUENCE [LARGE SCALE GENOMIC DNA]</scope>
    <source>
        <strain evidence="30">cv. Fuhuasheng</strain>
        <tissue evidence="29">Leaves</tissue>
    </source>
</reference>
<keyword evidence="12" id="KW-0732">Signal</keyword>
<keyword evidence="7" id="KW-0723">Serine/threonine-protein kinase</keyword>
<feature type="transmembrane region" description="Helical" evidence="27">
    <location>
        <begin position="530"/>
        <end position="553"/>
    </location>
</feature>
<feature type="domain" description="Protein kinase" evidence="28">
    <location>
        <begin position="592"/>
        <end position="872"/>
    </location>
</feature>
<dbReference type="InterPro" id="IPR055414">
    <property type="entry name" value="LRR_R13L4/SHOC2-like"/>
</dbReference>
<keyword evidence="13" id="KW-0677">Repeat</keyword>
<feature type="binding site" evidence="26">
    <location>
        <position position="620"/>
    </location>
    <ligand>
        <name>ATP</name>
        <dbReference type="ChEBI" id="CHEBI:30616"/>
    </ligand>
</feature>
<evidence type="ECO:0000256" key="9">
    <source>
        <dbReference type="ARBA" id="ARBA00022614"/>
    </source>
</evidence>
<proteinExistence type="inferred from homology"/>
<dbReference type="InterPro" id="IPR011009">
    <property type="entry name" value="Kinase-like_dom_sf"/>
</dbReference>
<dbReference type="InterPro" id="IPR000719">
    <property type="entry name" value="Prot_kinase_dom"/>
</dbReference>
<keyword evidence="5" id="KW-0134">Cell wall</keyword>
<evidence type="ECO:0000256" key="16">
    <source>
        <dbReference type="ARBA" id="ARBA00022821"/>
    </source>
</evidence>
<evidence type="ECO:0000256" key="15">
    <source>
        <dbReference type="ARBA" id="ARBA00022777"/>
    </source>
</evidence>
<comment type="subcellular location">
    <subcellularLocation>
        <location evidence="1">Membrane</location>
        <topology evidence="1">Peripheral membrane protein</topology>
    </subcellularLocation>
    <subcellularLocation>
        <location evidence="3">Membrane</location>
        <topology evidence="3">Single-pass type I membrane protein</topology>
    </subcellularLocation>
    <subcellularLocation>
        <location evidence="2">Secreted</location>
        <location evidence="2">Cell wall</location>
    </subcellularLocation>
</comment>
<evidence type="ECO:0000256" key="20">
    <source>
        <dbReference type="ARBA" id="ARBA00023157"/>
    </source>
</evidence>
<dbReference type="SMART" id="SM00369">
    <property type="entry name" value="LRR_TYP"/>
    <property type="match status" value="8"/>
</dbReference>
<dbReference type="PROSITE" id="PS00107">
    <property type="entry name" value="PROTEIN_KINASE_ATP"/>
    <property type="match status" value="1"/>
</dbReference>
<evidence type="ECO:0000256" key="26">
    <source>
        <dbReference type="PROSITE-ProRule" id="PRU10141"/>
    </source>
</evidence>
<keyword evidence="6" id="KW-0964">Secreted</keyword>
<dbReference type="EC" id="2.7.11.1" evidence="4"/>
<evidence type="ECO:0000259" key="28">
    <source>
        <dbReference type="PROSITE" id="PS50011"/>
    </source>
</evidence>
<evidence type="ECO:0000256" key="8">
    <source>
        <dbReference type="ARBA" id="ARBA00022553"/>
    </source>
</evidence>
<dbReference type="Gramene" id="arahy.Tifrunner.gnm2.ann2.Ah02g330800.1">
    <property type="protein sequence ID" value="arahy.Tifrunner.gnm2.ann2.Ah02g330800.1-CDS"/>
    <property type="gene ID" value="arahy.Tifrunner.gnm2.ann2.Ah02g330800"/>
</dbReference>
<evidence type="ECO:0000256" key="12">
    <source>
        <dbReference type="ARBA" id="ARBA00022729"/>
    </source>
</evidence>
<dbReference type="FunFam" id="3.80.10.10:FF:000400">
    <property type="entry name" value="Nuclear pore complex protein NUP107"/>
    <property type="match status" value="1"/>
</dbReference>
<dbReference type="GO" id="GO:0005524">
    <property type="term" value="F:ATP binding"/>
    <property type="evidence" value="ECO:0007669"/>
    <property type="project" value="UniProtKB-UniRule"/>
</dbReference>
<keyword evidence="11 27" id="KW-0812">Transmembrane</keyword>
<dbReference type="PROSITE" id="PS00109">
    <property type="entry name" value="PROTEIN_KINASE_TYR"/>
    <property type="match status" value="1"/>
</dbReference>
<dbReference type="GO" id="GO:0016020">
    <property type="term" value="C:membrane"/>
    <property type="evidence" value="ECO:0007669"/>
    <property type="project" value="UniProtKB-SubCell"/>
</dbReference>
<dbReference type="FunFam" id="3.80.10.10:FF:000383">
    <property type="entry name" value="Leucine-rich repeat receptor protein kinase EMS1"/>
    <property type="match status" value="2"/>
</dbReference>
<keyword evidence="18 27" id="KW-1133">Transmembrane helix</keyword>
<dbReference type="Pfam" id="PF00560">
    <property type="entry name" value="LRR_1"/>
    <property type="match status" value="3"/>
</dbReference>
<gene>
    <name evidence="29" type="ORF">Ahy_A02g005401</name>
</gene>
<evidence type="ECO:0000256" key="25">
    <source>
        <dbReference type="ARBA" id="ARBA00048679"/>
    </source>
</evidence>
<evidence type="ECO:0000256" key="18">
    <source>
        <dbReference type="ARBA" id="ARBA00022989"/>
    </source>
</evidence>
<evidence type="ECO:0000256" key="19">
    <source>
        <dbReference type="ARBA" id="ARBA00023136"/>
    </source>
</evidence>
<keyword evidence="30" id="KW-1185">Reference proteome</keyword>
<evidence type="ECO:0000256" key="5">
    <source>
        <dbReference type="ARBA" id="ARBA00022512"/>
    </source>
</evidence>
<dbReference type="InterPro" id="IPR001611">
    <property type="entry name" value="Leu-rich_rpt"/>
</dbReference>
<dbReference type="SMR" id="A0A445E6N3"/>
<evidence type="ECO:0000256" key="7">
    <source>
        <dbReference type="ARBA" id="ARBA00022527"/>
    </source>
</evidence>
<dbReference type="InterPro" id="IPR032675">
    <property type="entry name" value="LRR_dom_sf"/>
</dbReference>
<dbReference type="InterPro" id="IPR051420">
    <property type="entry name" value="Ser_Thr_Kinases_DiverseReg"/>
</dbReference>
<evidence type="ECO:0000313" key="29">
    <source>
        <dbReference type="EMBL" id="RYR71110.1"/>
    </source>
</evidence>
<keyword evidence="20" id="KW-1015">Disulfide bond</keyword>
<organism evidence="29 30">
    <name type="scientific">Arachis hypogaea</name>
    <name type="common">Peanut</name>
    <dbReference type="NCBI Taxonomy" id="3818"/>
    <lineage>
        <taxon>Eukaryota</taxon>
        <taxon>Viridiplantae</taxon>
        <taxon>Streptophyta</taxon>
        <taxon>Embryophyta</taxon>
        <taxon>Tracheophyta</taxon>
        <taxon>Spermatophyta</taxon>
        <taxon>Magnoliopsida</taxon>
        <taxon>eudicotyledons</taxon>
        <taxon>Gunneridae</taxon>
        <taxon>Pentapetalae</taxon>
        <taxon>rosids</taxon>
        <taxon>fabids</taxon>
        <taxon>Fabales</taxon>
        <taxon>Fabaceae</taxon>
        <taxon>Papilionoideae</taxon>
        <taxon>50 kb inversion clade</taxon>
        <taxon>dalbergioids sensu lato</taxon>
        <taxon>Dalbergieae</taxon>
        <taxon>Pterocarpus clade</taxon>
        <taxon>Arachis</taxon>
    </lineage>
</organism>
<comment type="caution">
    <text evidence="29">The sequence shown here is derived from an EMBL/GenBank/DDBJ whole genome shotgun (WGS) entry which is preliminary data.</text>
</comment>
<evidence type="ECO:0000256" key="22">
    <source>
        <dbReference type="ARBA" id="ARBA00023180"/>
    </source>
</evidence>
<comment type="similarity">
    <text evidence="23">Belongs to the polygalacturonase-inhibiting protein family.</text>
</comment>
<comment type="catalytic activity">
    <reaction evidence="24">
        <text>L-threonyl-[protein] + ATP = O-phospho-L-threonyl-[protein] + ADP + H(+)</text>
        <dbReference type="Rhea" id="RHEA:46608"/>
        <dbReference type="Rhea" id="RHEA-COMP:11060"/>
        <dbReference type="Rhea" id="RHEA-COMP:11605"/>
        <dbReference type="ChEBI" id="CHEBI:15378"/>
        <dbReference type="ChEBI" id="CHEBI:30013"/>
        <dbReference type="ChEBI" id="CHEBI:30616"/>
        <dbReference type="ChEBI" id="CHEBI:61977"/>
        <dbReference type="ChEBI" id="CHEBI:456216"/>
        <dbReference type="EC" id="2.7.11.1"/>
    </reaction>
</comment>
<evidence type="ECO:0000256" key="4">
    <source>
        <dbReference type="ARBA" id="ARBA00012513"/>
    </source>
</evidence>
<name>A0A445E6N3_ARAHY</name>
<keyword evidence="15" id="KW-0418">Kinase</keyword>
<dbReference type="SUPFAM" id="SSF52047">
    <property type="entry name" value="RNI-like"/>
    <property type="match status" value="1"/>
</dbReference>
<accession>A0A445E6N3</accession>
<dbReference type="PROSITE" id="PS50011">
    <property type="entry name" value="PROTEIN_KINASE_DOM"/>
    <property type="match status" value="1"/>
</dbReference>
<keyword evidence="9" id="KW-0433">Leucine-rich repeat</keyword>
<dbReference type="PANTHER" id="PTHR48005:SF16">
    <property type="entry name" value="MDIS1-INTERACTING RECEPTOR LIKE KINASE 2-LIKE ISOFORM X1"/>
    <property type="match status" value="1"/>
</dbReference>
<evidence type="ECO:0000256" key="6">
    <source>
        <dbReference type="ARBA" id="ARBA00022525"/>
    </source>
</evidence>
<evidence type="ECO:0000256" key="10">
    <source>
        <dbReference type="ARBA" id="ARBA00022679"/>
    </source>
</evidence>
<evidence type="ECO:0000256" key="1">
    <source>
        <dbReference type="ARBA" id="ARBA00004170"/>
    </source>
</evidence>
<keyword evidence="17 26" id="KW-0067">ATP-binding</keyword>
<dbReference type="Gene3D" id="3.80.10.10">
    <property type="entry name" value="Ribonuclease Inhibitor"/>
    <property type="match status" value="3"/>
</dbReference>
<sequence length="884" mass="98366">MTKYTFDLLKVAVLTLCATSYVLFPAMASTNEERYSLVKSGWWGSDYQKISNHCNWTAITCNEAGSVTDIAAHYWPFNLPPSSLKLQNLNLTAFSNLVTLYLPRMQLTGIIPPEIGTLSKLVTLDLSYNNLHGELPKSFASLTQLIVLDVSFNSLCGTIPSELGEFENLTFLSLASNRIEGPIPQQLGNLRDLQELHLSNNLINGTIPSSLGRLGNLTSLSLASNQIEGHIPQNLGNLKSLRKLSLSNNKLSGSIPLTLYQLGNLSYFYLDSNQIEGQIPPEIGSLEALEVLNLSCNSFFGPIPSQVGALIFLHELYIEFNQINSSIPSEFQNLVSLTTLYLSHNKISGVIPSELFKLPLSSLHLSTNQLVGHIPFEMRNSIRLCDVDLSNNKLEGFIPSPIVNCFLARVNLSNNKLSGSIPVQIGFVNILDISHNFLSGKVPSLLVSDNASWSQTDIGRILASLDLSYNHLSGSLPIELANLLHINLSFNFFKCSEGFKVFHKESLIGNTPNFPSCSSQVQKTNKAKHLIVIILPVTCILLIICLFILYFTLSTNKTKIEQRQAKNGDLLCIWNYDGRIAFQDIIEATNNFDFQYCIGTGAYGSVYRAQLPSGKVVALKKLHQSESQNISFNESFRNEVKMLTEIRHRNILKLHGFCLHNQCKFLVYEYMERGSLFHVLNNIKEVGELNWRKRVNIIKAMANALSYMHHDCIPPIVHRDVTSSNVLLNSQLDAVVSDFGLARFIDPDSSNQTFGVGTYGYVAPELAYSWTVTEKCDVYSFGVVALETLMGRHPRELISSLFDTSPQNMLLKDLLDSRIRLPHSQKDAQDIALVVTIALACLHSKPNSRPSMLQVSQQLSSSGQSPLPLSFFEISIHQLMAQEL</sequence>
<keyword evidence="14 26" id="KW-0547">Nucleotide-binding</keyword>
<evidence type="ECO:0000256" key="13">
    <source>
        <dbReference type="ARBA" id="ARBA00022737"/>
    </source>
</evidence>
<evidence type="ECO:0000256" key="14">
    <source>
        <dbReference type="ARBA" id="ARBA00022741"/>
    </source>
</evidence>
<dbReference type="STRING" id="3818.A0A445E6N3"/>
<dbReference type="FunFam" id="1.10.510.10:FF:000445">
    <property type="entry name" value="MDIS1-interacting receptor like kinase 2"/>
    <property type="match status" value="1"/>
</dbReference>
<dbReference type="InterPro" id="IPR008266">
    <property type="entry name" value="Tyr_kinase_AS"/>
</dbReference>
<evidence type="ECO:0000313" key="30">
    <source>
        <dbReference type="Proteomes" id="UP000289738"/>
    </source>
</evidence>
<dbReference type="Pfam" id="PF23598">
    <property type="entry name" value="LRR_14"/>
    <property type="match status" value="1"/>
</dbReference>
<keyword evidence="16" id="KW-0611">Plant defense</keyword>
<dbReference type="PROSITE" id="PS51450">
    <property type="entry name" value="LRR"/>
    <property type="match status" value="1"/>
</dbReference>
<evidence type="ECO:0000256" key="11">
    <source>
        <dbReference type="ARBA" id="ARBA00022692"/>
    </source>
</evidence>
<dbReference type="SUPFAM" id="SSF56112">
    <property type="entry name" value="Protein kinase-like (PK-like)"/>
    <property type="match status" value="1"/>
</dbReference>
<dbReference type="GO" id="GO:0006952">
    <property type="term" value="P:defense response"/>
    <property type="evidence" value="ECO:0007669"/>
    <property type="project" value="UniProtKB-KW"/>
</dbReference>
<comment type="catalytic activity">
    <reaction evidence="25">
        <text>L-seryl-[protein] + ATP = O-phospho-L-seryl-[protein] + ADP + H(+)</text>
        <dbReference type="Rhea" id="RHEA:17989"/>
        <dbReference type="Rhea" id="RHEA-COMP:9863"/>
        <dbReference type="Rhea" id="RHEA-COMP:11604"/>
        <dbReference type="ChEBI" id="CHEBI:15378"/>
        <dbReference type="ChEBI" id="CHEBI:29999"/>
        <dbReference type="ChEBI" id="CHEBI:30616"/>
        <dbReference type="ChEBI" id="CHEBI:83421"/>
        <dbReference type="ChEBI" id="CHEBI:456216"/>
        <dbReference type="EC" id="2.7.11.1"/>
    </reaction>
</comment>
<keyword evidence="19 27" id="KW-0472">Membrane</keyword>
<dbReference type="InterPro" id="IPR017441">
    <property type="entry name" value="Protein_kinase_ATP_BS"/>
</dbReference>
<evidence type="ECO:0000256" key="21">
    <source>
        <dbReference type="ARBA" id="ARBA00023170"/>
    </source>
</evidence>
<dbReference type="Gene3D" id="1.10.510.10">
    <property type="entry name" value="Transferase(Phosphotransferase) domain 1"/>
    <property type="match status" value="1"/>
</dbReference>
<dbReference type="EMBL" id="SDMP01000002">
    <property type="protein sequence ID" value="RYR71110.1"/>
    <property type="molecule type" value="Genomic_DNA"/>
</dbReference>
<evidence type="ECO:0000256" key="3">
    <source>
        <dbReference type="ARBA" id="ARBA00004479"/>
    </source>
</evidence>
<dbReference type="Pfam" id="PF13855">
    <property type="entry name" value="LRR_8"/>
    <property type="match status" value="2"/>
</dbReference>
<protein>
    <recommendedName>
        <fullName evidence="4">non-specific serine/threonine protein kinase</fullName>
        <ecNumber evidence="4">2.7.11.1</ecNumber>
    </recommendedName>
</protein>
<keyword evidence="8" id="KW-0597">Phosphoprotein</keyword>
<evidence type="ECO:0000256" key="27">
    <source>
        <dbReference type="SAM" id="Phobius"/>
    </source>
</evidence>
<dbReference type="GO" id="GO:0004674">
    <property type="term" value="F:protein serine/threonine kinase activity"/>
    <property type="evidence" value="ECO:0007669"/>
    <property type="project" value="UniProtKB-KW"/>
</dbReference>
<dbReference type="FunFam" id="3.30.200.20:FF:000309">
    <property type="entry name" value="Leucine-rich repeat receptor protein kinase MSP1"/>
    <property type="match status" value="1"/>
</dbReference>
<dbReference type="SMART" id="SM00365">
    <property type="entry name" value="LRR_SD22"/>
    <property type="match status" value="5"/>
</dbReference>